<keyword evidence="1" id="KW-0012">Acyltransferase</keyword>
<dbReference type="GO" id="GO:0004366">
    <property type="term" value="F:glycerol-3-phosphate O-acyltransferase activity"/>
    <property type="evidence" value="ECO:0007669"/>
    <property type="project" value="UniProtKB-EC"/>
</dbReference>
<dbReference type="EC" id="2.3.1.15" evidence="1"/>
<gene>
    <name evidence="1" type="primary">plsB_2</name>
    <name evidence="1" type="ORF">NCTC12120_02075</name>
</gene>
<sequence>MAYLNQHVPEWKDSIDPIEAIRPAWLTPTVNDIAADLMVSNQQRRGR</sequence>
<evidence type="ECO:0000313" key="1">
    <source>
        <dbReference type="EMBL" id="SQA98222.1"/>
    </source>
</evidence>
<reference evidence="1 2" key="1">
    <citation type="submission" date="2018-06" db="EMBL/GenBank/DDBJ databases">
        <authorList>
            <consortium name="Pathogen Informatics"/>
            <person name="Doyle S."/>
        </authorList>
    </citation>
    <scope>NUCLEOTIDE SEQUENCE [LARGE SCALE GENOMIC DNA]</scope>
    <source>
        <strain evidence="1 2">NCTC12120</strain>
    </source>
</reference>
<dbReference type="Proteomes" id="UP000251197">
    <property type="component" value="Unassembled WGS sequence"/>
</dbReference>
<dbReference type="EMBL" id="UAVU01000003">
    <property type="protein sequence ID" value="SQA98222.1"/>
    <property type="molecule type" value="Genomic_DNA"/>
</dbReference>
<protein>
    <submittedName>
        <fullName evidence="1">Glycerol-3-phosphate acyltransferase</fullName>
        <ecNumber evidence="1">2.3.1.15</ecNumber>
    </submittedName>
</protein>
<evidence type="ECO:0000313" key="2">
    <source>
        <dbReference type="Proteomes" id="UP000251197"/>
    </source>
</evidence>
<proteinExistence type="predicted"/>
<keyword evidence="1" id="KW-0808">Transferase</keyword>
<organism evidence="1 2">
    <name type="scientific">Cedecea neteri</name>
    <dbReference type="NCBI Taxonomy" id="158822"/>
    <lineage>
        <taxon>Bacteria</taxon>
        <taxon>Pseudomonadati</taxon>
        <taxon>Pseudomonadota</taxon>
        <taxon>Gammaproteobacteria</taxon>
        <taxon>Enterobacterales</taxon>
        <taxon>Enterobacteriaceae</taxon>
        <taxon>Cedecea</taxon>
    </lineage>
</organism>
<dbReference type="AlphaFoldDB" id="A0A2X2SYD5"/>
<name>A0A2X2SYD5_9ENTR</name>
<accession>A0A2X2SYD5</accession>